<evidence type="ECO:0000313" key="1">
    <source>
        <dbReference type="EMBL" id="CNI05390.1"/>
    </source>
</evidence>
<accession>A0AA36LR73</accession>
<gene>
    <name evidence="1" type="ORF">ERS008502_02086</name>
</gene>
<protein>
    <submittedName>
        <fullName evidence="1">Uncharacterized protein</fullName>
    </submittedName>
</protein>
<comment type="caution">
    <text evidence="1">The sequence shown here is derived from an EMBL/GenBank/DDBJ whole genome shotgun (WGS) entry which is preliminary data.</text>
</comment>
<reference evidence="1 2" key="1">
    <citation type="submission" date="2015-03" db="EMBL/GenBank/DDBJ databases">
        <authorList>
            <consortium name="Pathogen Informatics"/>
            <person name="Murphy D."/>
        </authorList>
    </citation>
    <scope>NUCLEOTIDE SEQUENCE [LARGE SCALE GENOMIC DNA]</scope>
    <source>
        <strain evidence="1 2">FE82747</strain>
    </source>
</reference>
<proteinExistence type="predicted"/>
<evidence type="ECO:0000313" key="2">
    <source>
        <dbReference type="Proteomes" id="UP000040841"/>
    </source>
</evidence>
<dbReference type="AlphaFoldDB" id="A0AA36LR73"/>
<dbReference type="Proteomes" id="UP000040841">
    <property type="component" value="Unassembled WGS sequence"/>
</dbReference>
<sequence length="55" mass="6006">MKVDIGRGLAKIDTASQKNTLPAYRSQGGVTISLTRYITRFLQYAANQTVDTNSA</sequence>
<name>A0AA36LR73_YERMO</name>
<dbReference type="EMBL" id="CQBM01000004">
    <property type="protein sequence ID" value="CNI05390.1"/>
    <property type="molecule type" value="Genomic_DNA"/>
</dbReference>
<organism evidence="1 2">
    <name type="scientific">Yersinia mollaretii</name>
    <dbReference type="NCBI Taxonomy" id="33060"/>
    <lineage>
        <taxon>Bacteria</taxon>
        <taxon>Pseudomonadati</taxon>
        <taxon>Pseudomonadota</taxon>
        <taxon>Gammaproteobacteria</taxon>
        <taxon>Enterobacterales</taxon>
        <taxon>Yersiniaceae</taxon>
        <taxon>Yersinia</taxon>
    </lineage>
</organism>